<name>A0ABR8T6P7_9BACL</name>
<dbReference type="Proteomes" id="UP000608071">
    <property type="component" value="Unassembled WGS sequence"/>
</dbReference>
<dbReference type="InterPro" id="IPR018540">
    <property type="entry name" value="Spo0E-like"/>
</dbReference>
<gene>
    <name evidence="1" type="ORF">H9647_25480</name>
</gene>
<dbReference type="Pfam" id="PF09388">
    <property type="entry name" value="SpoOE-like"/>
    <property type="match status" value="1"/>
</dbReference>
<protein>
    <submittedName>
        <fullName evidence="1">Aspartyl-phosphate phosphatase Spo0E family protein</fullName>
    </submittedName>
</protein>
<accession>A0ABR8T6P7</accession>
<dbReference type="Gene3D" id="4.10.280.10">
    <property type="entry name" value="Helix-loop-helix DNA-binding domain"/>
    <property type="match status" value="1"/>
</dbReference>
<proteinExistence type="predicted"/>
<sequence length="58" mass="6845">MIEKNRDCIEQARKQLNALAKEYNNDFQHPVVIKQSMLLDELINQYSRSGKQKEKPIV</sequence>
<reference evidence="1 2" key="1">
    <citation type="submission" date="2020-08" db="EMBL/GenBank/DDBJ databases">
        <title>A Genomic Blueprint of the Chicken Gut Microbiome.</title>
        <authorList>
            <person name="Gilroy R."/>
            <person name="Ravi A."/>
            <person name="Getino M."/>
            <person name="Pursley I."/>
            <person name="Horton D.L."/>
            <person name="Alikhan N.-F."/>
            <person name="Baker D."/>
            <person name="Gharbi K."/>
            <person name="Hall N."/>
            <person name="Watson M."/>
            <person name="Adriaenssens E.M."/>
            <person name="Foster-Nyarko E."/>
            <person name="Jarju S."/>
            <person name="Secka A."/>
            <person name="Antonio M."/>
            <person name="Oren A."/>
            <person name="Chaudhuri R."/>
            <person name="La Ragione R.M."/>
            <person name="Hildebrand F."/>
            <person name="Pallen M.J."/>
        </authorList>
    </citation>
    <scope>NUCLEOTIDE SEQUENCE [LARGE SCALE GENOMIC DNA]</scope>
    <source>
        <strain evidence="1 2">Sa2BVA9</strain>
    </source>
</reference>
<comment type="caution">
    <text evidence="1">The sequence shown here is derived from an EMBL/GenBank/DDBJ whole genome shotgun (WGS) entry which is preliminary data.</text>
</comment>
<dbReference type="RefSeq" id="WP_191805316.1">
    <property type="nucleotide sequence ID" value="NZ_JACSQL010000053.1"/>
</dbReference>
<dbReference type="EMBL" id="JACSQL010000053">
    <property type="protein sequence ID" value="MBD7971412.1"/>
    <property type="molecule type" value="Genomic_DNA"/>
</dbReference>
<dbReference type="InterPro" id="IPR036638">
    <property type="entry name" value="HLH_DNA-bd_sf"/>
</dbReference>
<evidence type="ECO:0000313" key="1">
    <source>
        <dbReference type="EMBL" id="MBD7971412.1"/>
    </source>
</evidence>
<evidence type="ECO:0000313" key="2">
    <source>
        <dbReference type="Proteomes" id="UP000608071"/>
    </source>
</evidence>
<keyword evidence="2" id="KW-1185">Reference proteome</keyword>
<organism evidence="1 2">
    <name type="scientific">Paenibacillus gallinarum</name>
    <dbReference type="NCBI Taxonomy" id="2762232"/>
    <lineage>
        <taxon>Bacteria</taxon>
        <taxon>Bacillati</taxon>
        <taxon>Bacillota</taxon>
        <taxon>Bacilli</taxon>
        <taxon>Bacillales</taxon>
        <taxon>Paenibacillaceae</taxon>
        <taxon>Paenibacillus</taxon>
    </lineage>
</organism>
<dbReference type="SUPFAM" id="SSF140500">
    <property type="entry name" value="BAS1536-like"/>
    <property type="match status" value="1"/>
</dbReference>
<dbReference type="InterPro" id="IPR037208">
    <property type="entry name" value="Spo0E-like_sf"/>
</dbReference>